<evidence type="ECO:0000256" key="8">
    <source>
        <dbReference type="ARBA" id="ARBA00031306"/>
    </source>
</evidence>
<evidence type="ECO:0000256" key="10">
    <source>
        <dbReference type="PIRNR" id="PIRNR006268"/>
    </source>
</evidence>
<name>A0A3T0E9D2_9PROT</name>
<feature type="binding site" evidence="11">
    <location>
        <position position="291"/>
    </location>
    <ligand>
        <name>Mg(2+)</name>
        <dbReference type="ChEBI" id="CHEBI:18420"/>
    </ligand>
</feature>
<dbReference type="GO" id="GO:0016740">
    <property type="term" value="F:transferase activity"/>
    <property type="evidence" value="ECO:0007669"/>
    <property type="project" value="UniProtKB-UniRule"/>
</dbReference>
<dbReference type="GO" id="GO:0046872">
    <property type="term" value="F:metal ion binding"/>
    <property type="evidence" value="ECO:0007669"/>
    <property type="project" value="UniProtKB-UniRule"/>
</dbReference>
<comment type="catalytic activity">
    <reaction evidence="9 10">
        <text>L-threonyl-[protein] + FAD = FMN-L-threonyl-[protein] + AMP + H(+)</text>
        <dbReference type="Rhea" id="RHEA:36847"/>
        <dbReference type="Rhea" id="RHEA-COMP:11060"/>
        <dbReference type="Rhea" id="RHEA-COMP:11061"/>
        <dbReference type="ChEBI" id="CHEBI:15378"/>
        <dbReference type="ChEBI" id="CHEBI:30013"/>
        <dbReference type="ChEBI" id="CHEBI:57692"/>
        <dbReference type="ChEBI" id="CHEBI:74257"/>
        <dbReference type="ChEBI" id="CHEBI:456215"/>
        <dbReference type="EC" id="2.7.1.180"/>
    </reaction>
</comment>
<evidence type="ECO:0000256" key="5">
    <source>
        <dbReference type="ARBA" id="ARBA00022723"/>
    </source>
</evidence>
<dbReference type="InterPro" id="IPR003374">
    <property type="entry name" value="ApbE-like_sf"/>
</dbReference>
<reference evidence="12 13" key="1">
    <citation type="submission" date="2016-12" db="EMBL/GenBank/DDBJ databases">
        <title>The genome of dimorphic prosthecate Glycocaulis alkaliphilus 6b-8t, isolated from crude oil dictates its adaptability in petroleum environments.</title>
        <authorList>
            <person name="Wu X.-L."/>
            <person name="Geng S."/>
        </authorList>
    </citation>
    <scope>NUCLEOTIDE SEQUENCE [LARGE SCALE GENOMIC DNA]</scope>
    <source>
        <strain evidence="12 13">6B-8</strain>
    </source>
</reference>
<feature type="binding site" evidence="11">
    <location>
        <position position="174"/>
    </location>
    <ligand>
        <name>Mg(2+)</name>
        <dbReference type="ChEBI" id="CHEBI:18420"/>
    </ligand>
</feature>
<dbReference type="KEGG" id="gak:X907_1510"/>
<protein>
    <recommendedName>
        <fullName evidence="2 10">FAD:protein FMN transferase</fullName>
        <ecNumber evidence="1 10">2.7.1.180</ecNumber>
    </recommendedName>
    <alternativeName>
        <fullName evidence="8 10">Flavin transferase</fullName>
    </alternativeName>
</protein>
<dbReference type="AlphaFoldDB" id="A0A3T0E9D2"/>
<dbReference type="EMBL" id="CP018911">
    <property type="protein sequence ID" value="AZU04043.1"/>
    <property type="molecule type" value="Genomic_DNA"/>
</dbReference>
<sequence>MVDYRVLIPGWLDPDRLTPPDAQSGVEQLAGDTMGTSWSLSLVRPAGLALDTVRSGLEAVFSAIIAQMSPWEPESELARFNTAPAGTAFVLSPEFAEVLDAALRLAHGTGGAFDPALGALSDLWGFGPPGPVSKPPGKNAMRASAATSGWQDIVFHPDTGVAIQPGRVKLDLCGIAKGYAVDRGASLLDELGVSSFLLEIGGELRGQGVKPDGLPWWVKLDDPPGCNTTPVLAALHGVSVASSGDYQRFFEHAGTRYAHTFDPAAKRPSMHGMAGISVIHTSCMMADALATAFGAMPPDAAMTYARSRTIAARFVVRTPAGLKECLSPAFEALLQ</sequence>
<dbReference type="SUPFAM" id="SSF143631">
    <property type="entry name" value="ApbE-like"/>
    <property type="match status" value="1"/>
</dbReference>
<organism evidence="12 13">
    <name type="scientific">Glycocaulis alkaliphilus</name>
    <dbReference type="NCBI Taxonomy" id="1434191"/>
    <lineage>
        <taxon>Bacteria</taxon>
        <taxon>Pseudomonadati</taxon>
        <taxon>Pseudomonadota</taxon>
        <taxon>Alphaproteobacteria</taxon>
        <taxon>Maricaulales</taxon>
        <taxon>Maricaulaceae</taxon>
        <taxon>Glycocaulis</taxon>
    </lineage>
</organism>
<gene>
    <name evidence="12" type="ORF">X907_1510</name>
</gene>
<evidence type="ECO:0000256" key="9">
    <source>
        <dbReference type="ARBA" id="ARBA00048540"/>
    </source>
</evidence>
<evidence type="ECO:0000256" key="11">
    <source>
        <dbReference type="PIRSR" id="PIRSR006268-2"/>
    </source>
</evidence>
<keyword evidence="7 10" id="KW-0460">Magnesium</keyword>
<evidence type="ECO:0000313" key="13">
    <source>
        <dbReference type="Proteomes" id="UP000286954"/>
    </source>
</evidence>
<dbReference type="RefSeq" id="WP_127566746.1">
    <property type="nucleotide sequence ID" value="NZ_BMFB01000003.1"/>
</dbReference>
<keyword evidence="5 10" id="KW-0479">Metal-binding</keyword>
<comment type="cofactor">
    <cofactor evidence="11">
        <name>Mg(2+)</name>
        <dbReference type="ChEBI" id="CHEBI:18420"/>
    </cofactor>
    <cofactor evidence="11">
        <name>Mn(2+)</name>
        <dbReference type="ChEBI" id="CHEBI:29035"/>
    </cofactor>
    <text evidence="11">Magnesium. Can also use manganese.</text>
</comment>
<keyword evidence="4 10" id="KW-0808">Transferase</keyword>
<dbReference type="InterPro" id="IPR024932">
    <property type="entry name" value="ApbE"/>
</dbReference>
<evidence type="ECO:0000256" key="3">
    <source>
        <dbReference type="ARBA" id="ARBA00022630"/>
    </source>
</evidence>
<feature type="binding site" evidence="11">
    <location>
        <position position="287"/>
    </location>
    <ligand>
        <name>Mg(2+)</name>
        <dbReference type="ChEBI" id="CHEBI:18420"/>
    </ligand>
</feature>
<dbReference type="PANTHER" id="PTHR30040">
    <property type="entry name" value="THIAMINE BIOSYNTHESIS LIPOPROTEIN APBE"/>
    <property type="match status" value="1"/>
</dbReference>
<dbReference type="Pfam" id="PF02424">
    <property type="entry name" value="ApbE"/>
    <property type="match status" value="1"/>
</dbReference>
<proteinExistence type="inferred from homology"/>
<dbReference type="PIRSF" id="PIRSF006268">
    <property type="entry name" value="ApbE"/>
    <property type="match status" value="1"/>
</dbReference>
<dbReference type="Proteomes" id="UP000286954">
    <property type="component" value="Chromosome"/>
</dbReference>
<dbReference type="Gene3D" id="3.10.520.10">
    <property type="entry name" value="ApbE-like domains"/>
    <property type="match status" value="1"/>
</dbReference>
<keyword evidence="6 10" id="KW-0274">FAD</keyword>
<comment type="similarity">
    <text evidence="10">Belongs to the ApbE family.</text>
</comment>
<evidence type="ECO:0000256" key="7">
    <source>
        <dbReference type="ARBA" id="ARBA00022842"/>
    </source>
</evidence>
<evidence type="ECO:0000313" key="12">
    <source>
        <dbReference type="EMBL" id="AZU04043.1"/>
    </source>
</evidence>
<evidence type="ECO:0000256" key="6">
    <source>
        <dbReference type="ARBA" id="ARBA00022827"/>
    </source>
</evidence>
<dbReference type="OrthoDB" id="9778595at2"/>
<accession>A0A3T0E9D2</accession>
<dbReference type="PANTHER" id="PTHR30040:SF2">
    <property type="entry name" value="FAD:PROTEIN FMN TRANSFERASE"/>
    <property type="match status" value="1"/>
</dbReference>
<evidence type="ECO:0000256" key="1">
    <source>
        <dbReference type="ARBA" id="ARBA00011955"/>
    </source>
</evidence>
<keyword evidence="13" id="KW-1185">Reference proteome</keyword>
<evidence type="ECO:0000256" key="2">
    <source>
        <dbReference type="ARBA" id="ARBA00016337"/>
    </source>
</evidence>
<keyword evidence="3 10" id="KW-0285">Flavoprotein</keyword>
<dbReference type="EC" id="2.7.1.180" evidence="1 10"/>
<evidence type="ECO:0000256" key="4">
    <source>
        <dbReference type="ARBA" id="ARBA00022679"/>
    </source>
</evidence>